<evidence type="ECO:0000256" key="4">
    <source>
        <dbReference type="ARBA" id="ARBA00022989"/>
    </source>
</evidence>
<evidence type="ECO:0000256" key="11">
    <source>
        <dbReference type="SAM" id="Phobius"/>
    </source>
</evidence>
<dbReference type="AlphaFoldDB" id="A0AAD9V963"/>
<dbReference type="Gene3D" id="1.20.1070.10">
    <property type="entry name" value="Rhodopsin 7-helix transmembrane proteins"/>
    <property type="match status" value="1"/>
</dbReference>
<organism evidence="13 14">
    <name type="scientific">Acropora cervicornis</name>
    <name type="common">Staghorn coral</name>
    <dbReference type="NCBI Taxonomy" id="6130"/>
    <lineage>
        <taxon>Eukaryota</taxon>
        <taxon>Metazoa</taxon>
        <taxon>Cnidaria</taxon>
        <taxon>Anthozoa</taxon>
        <taxon>Hexacorallia</taxon>
        <taxon>Scleractinia</taxon>
        <taxon>Astrocoeniina</taxon>
        <taxon>Acroporidae</taxon>
        <taxon>Acropora</taxon>
    </lineage>
</organism>
<feature type="transmembrane region" description="Helical" evidence="11">
    <location>
        <begin position="178"/>
        <end position="199"/>
    </location>
</feature>
<evidence type="ECO:0000256" key="8">
    <source>
        <dbReference type="ARBA" id="ARBA00023224"/>
    </source>
</evidence>
<keyword evidence="4 11" id="KW-1133">Transmembrane helix</keyword>
<keyword evidence="3 9" id="KW-0812">Transmembrane</keyword>
<feature type="transmembrane region" description="Helical" evidence="11">
    <location>
        <begin position="293"/>
        <end position="313"/>
    </location>
</feature>
<protein>
    <submittedName>
        <fullName evidence="13">5-hydroxytryptamine receptor 2B</fullName>
    </submittedName>
</protein>
<dbReference type="PANTHER" id="PTHR24249:SF372">
    <property type="entry name" value="G-PROTEIN COUPLED RECEPTORS FAMILY 1 PROFILE DOMAIN-CONTAINING PROTEIN"/>
    <property type="match status" value="1"/>
</dbReference>
<dbReference type="Proteomes" id="UP001249851">
    <property type="component" value="Unassembled WGS sequence"/>
</dbReference>
<evidence type="ECO:0000256" key="9">
    <source>
        <dbReference type="RuleBase" id="RU000688"/>
    </source>
</evidence>
<keyword evidence="2" id="KW-1003">Cell membrane</keyword>
<gene>
    <name evidence="13" type="ORF">P5673_010240</name>
</gene>
<feature type="transmembrane region" description="Helical" evidence="11">
    <location>
        <begin position="25"/>
        <end position="49"/>
    </location>
</feature>
<comment type="similarity">
    <text evidence="9">Belongs to the G-protein coupled receptor 1 family.</text>
</comment>
<dbReference type="InterPro" id="IPR050569">
    <property type="entry name" value="TAAR"/>
</dbReference>
<evidence type="ECO:0000256" key="3">
    <source>
        <dbReference type="ARBA" id="ARBA00022692"/>
    </source>
</evidence>
<feature type="domain" description="G-protein coupled receptors family 1 profile" evidence="12">
    <location>
        <begin position="40"/>
        <end position="354"/>
    </location>
</feature>
<keyword evidence="5 9" id="KW-0297">G-protein coupled receptor</keyword>
<comment type="caution">
    <text evidence="13">The sequence shown here is derived from an EMBL/GenBank/DDBJ whole genome shotgun (WGS) entry which is preliminary data.</text>
</comment>
<proteinExistence type="inferred from homology"/>
<feature type="transmembrane region" description="Helical" evidence="11">
    <location>
        <begin position="61"/>
        <end position="77"/>
    </location>
</feature>
<keyword evidence="8 9" id="KW-0807">Transducer</keyword>
<evidence type="ECO:0000313" key="13">
    <source>
        <dbReference type="EMBL" id="KAK2565936.1"/>
    </source>
</evidence>
<sequence>MAQISNITQPTPQNFHQNYPTTTRWYWTIRVFVALFTIVGNLPLIVLFISRRKLRRILSNRFVMSLNLSDLCVGLFVTPPELVCTHWMKCDRRTELAMYEFFVYTSMLCLCLVTWDRYKSVIRPLTYPVVVTAKQFLIPILMCWLVPLVVALLHFTYLVHDPEQQQTGIKVFTVMETVLFIALPCLGLPMAYLHIILIIRKHRKLEKKQQEQVDFNYSDAMLSDHGIDALRETEMSVTNLSPRHTRAHGSSIAQYSENFSVSGLDSDMERSTDGGRTLPAKSKQRQPNHDRSITVLGLVITWFVFCWILAAFLELKKSFTAYAAVNMVHSSLNTTMNMSWMLLLAHSALNPFIYGFVKKDIRNEMIKFVTCRK</sequence>
<evidence type="ECO:0000313" key="14">
    <source>
        <dbReference type="Proteomes" id="UP001249851"/>
    </source>
</evidence>
<accession>A0AAD9V963</accession>
<keyword evidence="6 11" id="KW-0472">Membrane</keyword>
<dbReference type="PROSITE" id="PS50262">
    <property type="entry name" value="G_PROTEIN_RECEP_F1_2"/>
    <property type="match status" value="1"/>
</dbReference>
<dbReference type="CDD" id="cd00637">
    <property type="entry name" value="7tm_classA_rhodopsin-like"/>
    <property type="match status" value="1"/>
</dbReference>
<dbReference type="GO" id="GO:0004930">
    <property type="term" value="F:G protein-coupled receptor activity"/>
    <property type="evidence" value="ECO:0007669"/>
    <property type="project" value="UniProtKB-KW"/>
</dbReference>
<evidence type="ECO:0000256" key="1">
    <source>
        <dbReference type="ARBA" id="ARBA00004651"/>
    </source>
</evidence>
<name>A0AAD9V963_ACRCE</name>
<dbReference type="GO" id="GO:0005886">
    <property type="term" value="C:plasma membrane"/>
    <property type="evidence" value="ECO:0007669"/>
    <property type="project" value="UniProtKB-SubCell"/>
</dbReference>
<evidence type="ECO:0000256" key="6">
    <source>
        <dbReference type="ARBA" id="ARBA00023136"/>
    </source>
</evidence>
<dbReference type="EMBL" id="JARQWQ010000018">
    <property type="protein sequence ID" value="KAK2565936.1"/>
    <property type="molecule type" value="Genomic_DNA"/>
</dbReference>
<feature type="transmembrane region" description="Helical" evidence="11">
    <location>
        <begin position="136"/>
        <end position="158"/>
    </location>
</feature>
<dbReference type="InterPro" id="IPR000276">
    <property type="entry name" value="GPCR_Rhodpsn"/>
</dbReference>
<dbReference type="PRINTS" id="PR00237">
    <property type="entry name" value="GPCRRHODOPSN"/>
</dbReference>
<comment type="subcellular location">
    <subcellularLocation>
        <location evidence="1">Cell membrane</location>
        <topology evidence="1">Multi-pass membrane protein</topology>
    </subcellularLocation>
</comment>
<reference evidence="13" key="1">
    <citation type="journal article" date="2023" name="G3 (Bethesda)">
        <title>Whole genome assembly and annotation of the endangered Caribbean coral Acropora cervicornis.</title>
        <authorList>
            <person name="Selwyn J.D."/>
            <person name="Vollmer S.V."/>
        </authorList>
    </citation>
    <scope>NUCLEOTIDE SEQUENCE</scope>
    <source>
        <strain evidence="13">K2</strain>
    </source>
</reference>
<feature type="region of interest" description="Disordered" evidence="10">
    <location>
        <begin position="263"/>
        <end position="286"/>
    </location>
</feature>
<evidence type="ECO:0000256" key="5">
    <source>
        <dbReference type="ARBA" id="ARBA00023040"/>
    </source>
</evidence>
<evidence type="ECO:0000256" key="7">
    <source>
        <dbReference type="ARBA" id="ARBA00023170"/>
    </source>
</evidence>
<evidence type="ECO:0000259" key="12">
    <source>
        <dbReference type="PROSITE" id="PS50262"/>
    </source>
</evidence>
<keyword evidence="7 9" id="KW-0675">Receptor</keyword>
<feature type="transmembrane region" description="Helical" evidence="11">
    <location>
        <begin position="338"/>
        <end position="357"/>
    </location>
</feature>
<reference evidence="13" key="2">
    <citation type="journal article" date="2023" name="Science">
        <title>Genomic signatures of disease resistance in endangered staghorn corals.</title>
        <authorList>
            <person name="Vollmer S.V."/>
            <person name="Selwyn J.D."/>
            <person name="Despard B.A."/>
            <person name="Roesel C.L."/>
        </authorList>
    </citation>
    <scope>NUCLEOTIDE SEQUENCE</scope>
    <source>
        <strain evidence="13">K2</strain>
    </source>
</reference>
<feature type="transmembrane region" description="Helical" evidence="11">
    <location>
        <begin position="97"/>
        <end position="115"/>
    </location>
</feature>
<evidence type="ECO:0000256" key="10">
    <source>
        <dbReference type="SAM" id="MobiDB-lite"/>
    </source>
</evidence>
<evidence type="ECO:0000256" key="2">
    <source>
        <dbReference type="ARBA" id="ARBA00022475"/>
    </source>
</evidence>
<dbReference type="PROSITE" id="PS00237">
    <property type="entry name" value="G_PROTEIN_RECEP_F1_1"/>
    <property type="match status" value="1"/>
</dbReference>
<dbReference type="InterPro" id="IPR017452">
    <property type="entry name" value="GPCR_Rhodpsn_7TM"/>
</dbReference>
<dbReference type="SUPFAM" id="SSF81321">
    <property type="entry name" value="Family A G protein-coupled receptor-like"/>
    <property type="match status" value="1"/>
</dbReference>
<dbReference type="Pfam" id="PF00001">
    <property type="entry name" value="7tm_1"/>
    <property type="match status" value="1"/>
</dbReference>
<dbReference type="PANTHER" id="PTHR24249">
    <property type="entry name" value="HISTAMINE RECEPTOR-RELATED G-PROTEIN COUPLED RECEPTOR"/>
    <property type="match status" value="1"/>
</dbReference>
<keyword evidence="14" id="KW-1185">Reference proteome</keyword>